<dbReference type="PRINTS" id="PR00081">
    <property type="entry name" value="GDHRDH"/>
</dbReference>
<dbReference type="PANTHER" id="PTHR43943">
    <property type="entry name" value="DEHYDROGENASE/REDUCTASE (SDR FAMILY) MEMBER 4"/>
    <property type="match status" value="1"/>
</dbReference>
<dbReference type="FunFam" id="3.40.50.720:FF:000084">
    <property type="entry name" value="Short-chain dehydrogenase reductase"/>
    <property type="match status" value="1"/>
</dbReference>
<dbReference type="GO" id="GO:0016491">
    <property type="term" value="F:oxidoreductase activity"/>
    <property type="evidence" value="ECO:0007669"/>
    <property type="project" value="UniProtKB-KW"/>
</dbReference>
<dbReference type="PROSITE" id="PS00061">
    <property type="entry name" value="ADH_SHORT"/>
    <property type="match status" value="1"/>
</dbReference>
<dbReference type="Proteomes" id="UP000309174">
    <property type="component" value="Unassembled WGS sequence"/>
</dbReference>
<proteinExistence type="inferred from homology"/>
<organism evidence="3 4">
    <name type="scientific">Actinomadura soli</name>
    <dbReference type="NCBI Taxonomy" id="2508997"/>
    <lineage>
        <taxon>Bacteria</taxon>
        <taxon>Bacillati</taxon>
        <taxon>Actinomycetota</taxon>
        <taxon>Actinomycetes</taxon>
        <taxon>Streptosporangiales</taxon>
        <taxon>Thermomonosporaceae</taxon>
        <taxon>Actinomadura</taxon>
    </lineage>
</organism>
<evidence type="ECO:0000313" key="3">
    <source>
        <dbReference type="EMBL" id="TMQ93056.1"/>
    </source>
</evidence>
<dbReference type="InterPro" id="IPR036291">
    <property type="entry name" value="NAD(P)-bd_dom_sf"/>
</dbReference>
<dbReference type="CDD" id="cd05233">
    <property type="entry name" value="SDR_c"/>
    <property type="match status" value="1"/>
</dbReference>
<gene>
    <name evidence="3" type="ORF">ETD83_26140</name>
</gene>
<keyword evidence="2" id="KW-0560">Oxidoreductase</keyword>
<dbReference type="InterPro" id="IPR002347">
    <property type="entry name" value="SDR_fam"/>
</dbReference>
<evidence type="ECO:0000256" key="1">
    <source>
        <dbReference type="ARBA" id="ARBA00006484"/>
    </source>
</evidence>
<dbReference type="PRINTS" id="PR00080">
    <property type="entry name" value="SDRFAMILY"/>
</dbReference>
<dbReference type="NCBIfam" id="NF005559">
    <property type="entry name" value="PRK07231.1"/>
    <property type="match status" value="1"/>
</dbReference>
<dbReference type="SUPFAM" id="SSF51735">
    <property type="entry name" value="NAD(P)-binding Rossmann-fold domains"/>
    <property type="match status" value="1"/>
</dbReference>
<comment type="similarity">
    <text evidence="1">Belongs to the short-chain dehydrogenases/reductases (SDR) family.</text>
</comment>
<comment type="caution">
    <text evidence="3">The sequence shown here is derived from an EMBL/GenBank/DDBJ whole genome shotgun (WGS) entry which is preliminary data.</text>
</comment>
<protein>
    <submittedName>
        <fullName evidence="3">SDR family oxidoreductase</fullName>
    </submittedName>
</protein>
<dbReference type="PANTHER" id="PTHR43943:SF2">
    <property type="entry name" value="DEHYDROGENASE_REDUCTASE 4"/>
    <property type="match status" value="1"/>
</dbReference>
<dbReference type="InterPro" id="IPR020904">
    <property type="entry name" value="Sc_DH/Rdtase_CS"/>
</dbReference>
<name>A0A5C4J709_9ACTN</name>
<evidence type="ECO:0000313" key="4">
    <source>
        <dbReference type="Proteomes" id="UP000309174"/>
    </source>
</evidence>
<dbReference type="Gene3D" id="3.40.50.720">
    <property type="entry name" value="NAD(P)-binding Rossmann-like Domain"/>
    <property type="match status" value="1"/>
</dbReference>
<evidence type="ECO:0000256" key="2">
    <source>
        <dbReference type="ARBA" id="ARBA00023002"/>
    </source>
</evidence>
<dbReference type="OrthoDB" id="9789398at2"/>
<dbReference type="RefSeq" id="WP_138647854.1">
    <property type="nucleotide sequence ID" value="NZ_VCKW01000153.1"/>
</dbReference>
<sequence>MRTGLQGRTALVTGASRGIGKAIAIALAAEGANVVLSSRRQEALDEAAKEIADAHPGAGVLAKAAHVGDADAAAACVAAAVAEFGGLDVLVNNAGTNPYFGPMADIEPSAAAKTVEVNQFAVVQWTRLALRASMAERGGSIVNIASVGGLVTELGIGYYNATKAAVIHLSRQFAMELAPKVRVNCIAPGLVKTHLARALWEGNEEEISRHTPLGRIGEPEDIASAAVFLAGDASSWMTGQTLVVDGGSTIRSSIA</sequence>
<dbReference type="Pfam" id="PF13561">
    <property type="entry name" value="adh_short_C2"/>
    <property type="match status" value="1"/>
</dbReference>
<keyword evidence="4" id="KW-1185">Reference proteome</keyword>
<accession>A0A5C4J709</accession>
<dbReference type="AlphaFoldDB" id="A0A5C4J709"/>
<dbReference type="EMBL" id="VCKW01000153">
    <property type="protein sequence ID" value="TMQ93056.1"/>
    <property type="molecule type" value="Genomic_DNA"/>
</dbReference>
<reference evidence="3 4" key="1">
    <citation type="submission" date="2019-05" db="EMBL/GenBank/DDBJ databases">
        <title>Draft genome sequence of Actinomadura sp. 14C53.</title>
        <authorList>
            <person name="Saricaoglu S."/>
            <person name="Isik K."/>
        </authorList>
    </citation>
    <scope>NUCLEOTIDE SEQUENCE [LARGE SCALE GENOMIC DNA]</scope>
    <source>
        <strain evidence="3 4">14C53</strain>
    </source>
</reference>